<reference evidence="1 2" key="1">
    <citation type="journal article" date="2024" name="BMC Genomics">
        <title>De novo assembly and annotation of Popillia japonica's genome with initial clues to its potential as an invasive pest.</title>
        <authorList>
            <person name="Cucini C."/>
            <person name="Boschi S."/>
            <person name="Funari R."/>
            <person name="Cardaioli E."/>
            <person name="Iannotti N."/>
            <person name="Marturano G."/>
            <person name="Paoli F."/>
            <person name="Bruttini M."/>
            <person name="Carapelli A."/>
            <person name="Frati F."/>
            <person name="Nardi F."/>
        </authorList>
    </citation>
    <scope>NUCLEOTIDE SEQUENCE [LARGE SCALE GENOMIC DNA]</scope>
    <source>
        <strain evidence="1">DMR45628</strain>
    </source>
</reference>
<dbReference type="Proteomes" id="UP001458880">
    <property type="component" value="Unassembled WGS sequence"/>
</dbReference>
<dbReference type="AlphaFoldDB" id="A0AAW1LDV1"/>
<gene>
    <name evidence="1" type="ORF">QE152_g13217</name>
</gene>
<sequence length="117" mass="14177">MNVSVLRRKTELLCRHRVTWRERRIPILDVKIFAIKRSFIAVFREELMGEWMIQNKLGVKSSKTEYLMLQKEIKRRKKETDERNKCLPRGTHFHEDILTVNICYISFEKNMLCKTSF</sequence>
<dbReference type="EMBL" id="JASPKY010000124">
    <property type="protein sequence ID" value="KAK9731944.1"/>
    <property type="molecule type" value="Genomic_DNA"/>
</dbReference>
<comment type="caution">
    <text evidence="1">The sequence shown here is derived from an EMBL/GenBank/DDBJ whole genome shotgun (WGS) entry which is preliminary data.</text>
</comment>
<evidence type="ECO:0000313" key="1">
    <source>
        <dbReference type="EMBL" id="KAK9731944.1"/>
    </source>
</evidence>
<keyword evidence="2" id="KW-1185">Reference proteome</keyword>
<evidence type="ECO:0000313" key="2">
    <source>
        <dbReference type="Proteomes" id="UP001458880"/>
    </source>
</evidence>
<name>A0AAW1LDV1_POPJA</name>
<proteinExistence type="predicted"/>
<protein>
    <submittedName>
        <fullName evidence="1">Uncharacterized protein</fullName>
    </submittedName>
</protein>
<accession>A0AAW1LDV1</accession>
<organism evidence="1 2">
    <name type="scientific">Popillia japonica</name>
    <name type="common">Japanese beetle</name>
    <dbReference type="NCBI Taxonomy" id="7064"/>
    <lineage>
        <taxon>Eukaryota</taxon>
        <taxon>Metazoa</taxon>
        <taxon>Ecdysozoa</taxon>
        <taxon>Arthropoda</taxon>
        <taxon>Hexapoda</taxon>
        <taxon>Insecta</taxon>
        <taxon>Pterygota</taxon>
        <taxon>Neoptera</taxon>
        <taxon>Endopterygota</taxon>
        <taxon>Coleoptera</taxon>
        <taxon>Polyphaga</taxon>
        <taxon>Scarabaeiformia</taxon>
        <taxon>Scarabaeidae</taxon>
        <taxon>Rutelinae</taxon>
        <taxon>Popillia</taxon>
    </lineage>
</organism>